<comment type="caution">
    <text evidence="1">The sequence shown here is derived from an EMBL/GenBank/DDBJ whole genome shotgun (WGS) entry which is preliminary data.</text>
</comment>
<gene>
    <name evidence="1" type="ORF">AWT59_1344</name>
</gene>
<name>A0A139BU78_9PROT</name>
<evidence type="ECO:0000313" key="1">
    <source>
        <dbReference type="EMBL" id="KXS32511.1"/>
    </source>
</evidence>
<protein>
    <submittedName>
        <fullName evidence="1">Uncharacterized protein</fullName>
    </submittedName>
</protein>
<reference evidence="1 2" key="1">
    <citation type="submission" date="2016-02" db="EMBL/GenBank/DDBJ databases">
        <authorList>
            <person name="Wen L."/>
            <person name="He K."/>
            <person name="Yang H."/>
        </authorList>
    </citation>
    <scope>NUCLEOTIDE SEQUENCE [LARGE SCALE GENOMIC DNA]</scope>
    <source>
        <strain evidence="1">ShG14-8</strain>
    </source>
</reference>
<dbReference type="AlphaFoldDB" id="A0A139BU78"/>
<accession>A0A139BU78</accession>
<evidence type="ECO:0000313" key="2">
    <source>
        <dbReference type="Proteomes" id="UP000070578"/>
    </source>
</evidence>
<dbReference type="Proteomes" id="UP000070578">
    <property type="component" value="Unassembled WGS sequence"/>
</dbReference>
<dbReference type="EMBL" id="LSLI01000027">
    <property type="protein sequence ID" value="KXS32511.1"/>
    <property type="molecule type" value="Genomic_DNA"/>
</dbReference>
<proteinExistence type="predicted"/>
<sequence>MADKEEMIDGFEELFSTAKMEIMTNRTDTAVNRQLLGQVQGFFIAMRMTVPLDMEEVEYVENRIRALEERIG</sequence>
<reference evidence="1 2" key="2">
    <citation type="submission" date="2016-03" db="EMBL/GenBank/DDBJ databases">
        <title>New uncultured bacterium of the family Gallionellaceae from acid mine drainage: description and reconstruction of genome based on metagenomic analysis of microbial community.</title>
        <authorList>
            <person name="Kadnikov V."/>
            <person name="Ivasenko D."/>
            <person name="Beletsky A."/>
            <person name="Mardanov A."/>
            <person name="Danilova E."/>
            <person name="Pimenov N."/>
            <person name="Karnachuk O."/>
            <person name="Ravin N."/>
        </authorList>
    </citation>
    <scope>NUCLEOTIDE SEQUENCE [LARGE SCALE GENOMIC DNA]</scope>
    <source>
        <strain evidence="1">ShG14-8</strain>
    </source>
</reference>
<organism evidence="1 2">
    <name type="scientific">Candidatus Gallionella acididurans</name>
    <dbReference type="NCBI Taxonomy" id="1796491"/>
    <lineage>
        <taxon>Bacteria</taxon>
        <taxon>Pseudomonadati</taxon>
        <taxon>Pseudomonadota</taxon>
        <taxon>Betaproteobacteria</taxon>
        <taxon>Nitrosomonadales</taxon>
        <taxon>Gallionellaceae</taxon>
        <taxon>Gallionella</taxon>
    </lineage>
</organism>